<evidence type="ECO:0000256" key="4">
    <source>
        <dbReference type="ARBA" id="ARBA00023136"/>
    </source>
</evidence>
<organism evidence="6 7">
    <name type="scientific">Brenthis ino</name>
    <name type="common">lesser marbled fritillary</name>
    <dbReference type="NCBI Taxonomy" id="405034"/>
    <lineage>
        <taxon>Eukaryota</taxon>
        <taxon>Metazoa</taxon>
        <taxon>Ecdysozoa</taxon>
        <taxon>Arthropoda</taxon>
        <taxon>Hexapoda</taxon>
        <taxon>Insecta</taxon>
        <taxon>Pterygota</taxon>
        <taxon>Neoptera</taxon>
        <taxon>Endopterygota</taxon>
        <taxon>Lepidoptera</taxon>
        <taxon>Glossata</taxon>
        <taxon>Ditrysia</taxon>
        <taxon>Papilionoidea</taxon>
        <taxon>Nymphalidae</taxon>
        <taxon>Heliconiinae</taxon>
        <taxon>Argynnini</taxon>
        <taxon>Brenthis</taxon>
    </lineage>
</organism>
<feature type="non-terminal residue" evidence="6">
    <location>
        <position position="471"/>
    </location>
</feature>
<protein>
    <recommendedName>
        <fullName evidence="8">Major facilitator superfamily (MFS) profile domain-containing protein</fullName>
    </recommendedName>
</protein>
<dbReference type="Pfam" id="PF00083">
    <property type="entry name" value="Sugar_tr"/>
    <property type="match status" value="1"/>
</dbReference>
<dbReference type="SUPFAM" id="SSF103473">
    <property type="entry name" value="MFS general substrate transporter"/>
    <property type="match status" value="1"/>
</dbReference>
<feature type="transmembrane region" description="Helical" evidence="5">
    <location>
        <begin position="181"/>
        <end position="199"/>
    </location>
</feature>
<reference evidence="6" key="1">
    <citation type="submission" date="2021-12" db="EMBL/GenBank/DDBJ databases">
        <authorList>
            <person name="Martin H S."/>
        </authorList>
    </citation>
    <scope>NUCLEOTIDE SEQUENCE</scope>
</reference>
<keyword evidence="7" id="KW-1185">Reference proteome</keyword>
<evidence type="ECO:0008006" key="8">
    <source>
        <dbReference type="Google" id="ProtNLM"/>
    </source>
</evidence>
<feature type="transmembrane region" description="Helical" evidence="5">
    <location>
        <begin position="321"/>
        <end position="340"/>
    </location>
</feature>
<feature type="transmembrane region" description="Helical" evidence="5">
    <location>
        <begin position="220"/>
        <end position="241"/>
    </location>
</feature>
<gene>
    <name evidence="6" type="ORF">BINO364_LOCUS7117</name>
</gene>
<comment type="subcellular location">
    <subcellularLocation>
        <location evidence="1">Membrane</location>
        <topology evidence="1">Multi-pass membrane protein</topology>
    </subcellularLocation>
</comment>
<dbReference type="AlphaFoldDB" id="A0A8J9UL25"/>
<dbReference type="GO" id="GO:0016020">
    <property type="term" value="C:membrane"/>
    <property type="evidence" value="ECO:0007669"/>
    <property type="project" value="UniProtKB-SubCell"/>
</dbReference>
<dbReference type="InterPro" id="IPR011701">
    <property type="entry name" value="MFS"/>
</dbReference>
<dbReference type="Gene3D" id="1.20.1250.20">
    <property type="entry name" value="MFS general substrate transporter like domains"/>
    <property type="match status" value="2"/>
</dbReference>
<feature type="transmembrane region" description="Helical" evidence="5">
    <location>
        <begin position="296"/>
        <end position="314"/>
    </location>
</feature>
<evidence type="ECO:0000256" key="3">
    <source>
        <dbReference type="ARBA" id="ARBA00022989"/>
    </source>
</evidence>
<feature type="transmembrane region" description="Helical" evidence="5">
    <location>
        <begin position="158"/>
        <end position="175"/>
    </location>
</feature>
<feature type="transmembrane region" description="Helical" evidence="5">
    <location>
        <begin position="352"/>
        <end position="375"/>
    </location>
</feature>
<dbReference type="Pfam" id="PF07690">
    <property type="entry name" value="MFS_1"/>
    <property type="match status" value="1"/>
</dbReference>
<feature type="transmembrane region" description="Helical" evidence="5">
    <location>
        <begin position="29"/>
        <end position="48"/>
    </location>
</feature>
<keyword evidence="2 5" id="KW-0812">Transmembrane</keyword>
<dbReference type="InterPro" id="IPR036259">
    <property type="entry name" value="MFS_trans_sf"/>
</dbReference>
<evidence type="ECO:0000256" key="1">
    <source>
        <dbReference type="ARBA" id="ARBA00004141"/>
    </source>
</evidence>
<evidence type="ECO:0000313" key="7">
    <source>
        <dbReference type="Proteomes" id="UP000838878"/>
    </source>
</evidence>
<dbReference type="OrthoDB" id="5296287at2759"/>
<dbReference type="PANTHER" id="PTHR24064">
    <property type="entry name" value="SOLUTE CARRIER FAMILY 22 MEMBER"/>
    <property type="match status" value="1"/>
</dbReference>
<evidence type="ECO:0000256" key="2">
    <source>
        <dbReference type="ARBA" id="ARBA00022692"/>
    </source>
</evidence>
<dbReference type="GO" id="GO:0022857">
    <property type="term" value="F:transmembrane transporter activity"/>
    <property type="evidence" value="ECO:0007669"/>
    <property type="project" value="InterPro"/>
</dbReference>
<dbReference type="InterPro" id="IPR005828">
    <property type="entry name" value="MFS_sugar_transport-like"/>
</dbReference>
<name>A0A8J9UL25_9NEOP</name>
<accession>A0A8J9UL25</accession>
<sequence length="471" mass="53327">MSTVYDRLLVEIGNEDTFQKRFDLVHNTAFMFFWNMVFTNIMLALTIVPHMCELPEKPANISQQDWKLLYIPSYRDDSGRQTFDECRIHTDPYESNFTKACDKFIYDKTWYEWTVSSEFNWICDKELNIVNILAYSKLGEIIGAFCFGWFGDVYGRRLTYFISILMIIVGRLISLLAGNSYIIFLIGCLIANLPSWSAPQTGTIISTEISSPRRRTVMTGLRFTSSSLSLVVSALTFWYTIESPRWLYTRGRHEEAARILKKIAKVNKKQIDDKTEKELMSTVLGEKKDGNPFLDFAWQAIADIPAIFLGGWLADKIGRRYSGVSSLGVLGLMWACIAFRENSVDGWIRQWWIGSIFTTIARVATSVGFVIINIFNIELHPTCLRQSGLALGNSVSGISAASTPYILYLGRRVDSRLPGIILTVTSLTGALSSYLLPETLNVPLPETIEEAKLFGQKNKTRESVKLTTITS</sequence>
<keyword evidence="4 5" id="KW-0472">Membrane</keyword>
<evidence type="ECO:0000313" key="6">
    <source>
        <dbReference type="EMBL" id="CAH0720964.1"/>
    </source>
</evidence>
<dbReference type="EMBL" id="OV170222">
    <property type="protein sequence ID" value="CAH0720964.1"/>
    <property type="molecule type" value="Genomic_DNA"/>
</dbReference>
<dbReference type="Gene3D" id="1.10.286.90">
    <property type="entry name" value="MFS transporter, transmembrane helix TM10b"/>
    <property type="match status" value="1"/>
</dbReference>
<evidence type="ECO:0000256" key="5">
    <source>
        <dbReference type="SAM" id="Phobius"/>
    </source>
</evidence>
<keyword evidence="3 5" id="KW-1133">Transmembrane helix</keyword>
<dbReference type="Proteomes" id="UP000838878">
    <property type="component" value="Chromosome 2"/>
</dbReference>
<proteinExistence type="predicted"/>